<keyword evidence="6" id="KW-0614">Plasmid</keyword>
<feature type="domain" description="Response regulatory" evidence="4">
    <location>
        <begin position="2"/>
        <end position="116"/>
    </location>
</feature>
<dbReference type="SUPFAM" id="SSF52172">
    <property type="entry name" value="CheY-like"/>
    <property type="match status" value="1"/>
</dbReference>
<keyword evidence="1 3" id="KW-0238">DNA-binding</keyword>
<keyword evidence="7" id="KW-1185">Reference proteome</keyword>
<feature type="domain" description="OmpR/PhoB-type" evidence="5">
    <location>
        <begin position="124"/>
        <end position="222"/>
    </location>
</feature>
<feature type="DNA-binding region" description="OmpR/PhoB-type" evidence="3">
    <location>
        <begin position="124"/>
        <end position="222"/>
    </location>
</feature>
<dbReference type="PROSITE" id="PS51755">
    <property type="entry name" value="OMPR_PHOB"/>
    <property type="match status" value="1"/>
</dbReference>
<dbReference type="Proteomes" id="UP001626536">
    <property type="component" value="Plasmid pRX1"/>
</dbReference>
<name>A0ABZ0HZ44_9HYPH</name>
<dbReference type="Gene3D" id="3.40.50.2300">
    <property type="match status" value="1"/>
</dbReference>
<evidence type="ECO:0000256" key="1">
    <source>
        <dbReference type="ARBA" id="ARBA00023125"/>
    </source>
</evidence>
<dbReference type="PROSITE" id="PS50110">
    <property type="entry name" value="RESPONSE_REGULATORY"/>
    <property type="match status" value="1"/>
</dbReference>
<proteinExistence type="predicted"/>
<dbReference type="InterPro" id="IPR039420">
    <property type="entry name" value="WalR-like"/>
</dbReference>
<dbReference type="Pfam" id="PF00072">
    <property type="entry name" value="Response_reg"/>
    <property type="match status" value="1"/>
</dbReference>
<feature type="modified residue" description="4-aspartylphosphate" evidence="2">
    <location>
        <position position="51"/>
    </location>
</feature>
<evidence type="ECO:0000259" key="4">
    <source>
        <dbReference type="PROSITE" id="PS50110"/>
    </source>
</evidence>
<dbReference type="InterPro" id="IPR001789">
    <property type="entry name" value="Sig_transdc_resp-reg_receiver"/>
</dbReference>
<dbReference type="SMART" id="SM00862">
    <property type="entry name" value="Trans_reg_C"/>
    <property type="match status" value="1"/>
</dbReference>
<dbReference type="RefSeq" id="WP_318655256.1">
    <property type="nucleotide sequence ID" value="NZ_CP136863.1"/>
</dbReference>
<accession>A0ABZ0HZ44</accession>
<dbReference type="InterPro" id="IPR036388">
    <property type="entry name" value="WH-like_DNA-bd_sf"/>
</dbReference>
<dbReference type="Pfam" id="PF00486">
    <property type="entry name" value="Trans_reg_C"/>
    <property type="match status" value="1"/>
</dbReference>
<dbReference type="CDD" id="cd00383">
    <property type="entry name" value="trans_reg_C"/>
    <property type="match status" value="1"/>
</dbReference>
<dbReference type="InterPro" id="IPR001867">
    <property type="entry name" value="OmpR/PhoB-type_DNA-bd"/>
</dbReference>
<dbReference type="PANTHER" id="PTHR48111:SF36">
    <property type="entry name" value="TRANSCRIPTIONAL REGULATORY PROTEIN CUTR"/>
    <property type="match status" value="1"/>
</dbReference>
<evidence type="ECO:0000256" key="3">
    <source>
        <dbReference type="PROSITE-ProRule" id="PRU01091"/>
    </source>
</evidence>
<dbReference type="PANTHER" id="PTHR48111">
    <property type="entry name" value="REGULATOR OF RPOS"/>
    <property type="match status" value="1"/>
</dbReference>
<reference evidence="6 7" key="1">
    <citation type="submission" date="2023-10" db="EMBL/GenBank/DDBJ databases">
        <title>Novel methanotroph of the genus Methylocapsa from a subarctic wetland.</title>
        <authorList>
            <person name="Belova S.E."/>
            <person name="Oshkin I.Y."/>
            <person name="Miroshnikov K."/>
            <person name="Dedysh S.N."/>
        </authorList>
    </citation>
    <scope>NUCLEOTIDE SEQUENCE [LARGE SCALE GENOMIC DNA]</scope>
    <source>
        <strain evidence="6 7">RX1</strain>
        <plasmid evidence="6 7">pRX1</plasmid>
    </source>
</reference>
<geneLocation type="plasmid" evidence="6 7">
    <name>pRX1</name>
</geneLocation>
<organism evidence="6 7">
    <name type="scientific">Methylocapsa polymorpha</name>
    <dbReference type="NCBI Taxonomy" id="3080828"/>
    <lineage>
        <taxon>Bacteria</taxon>
        <taxon>Pseudomonadati</taxon>
        <taxon>Pseudomonadota</taxon>
        <taxon>Alphaproteobacteria</taxon>
        <taxon>Hyphomicrobiales</taxon>
        <taxon>Beijerinckiaceae</taxon>
        <taxon>Methylocapsa</taxon>
    </lineage>
</organism>
<keyword evidence="2" id="KW-0597">Phosphoprotein</keyword>
<dbReference type="InterPro" id="IPR011006">
    <property type="entry name" value="CheY-like_superfamily"/>
</dbReference>
<dbReference type="CDD" id="cd17624">
    <property type="entry name" value="REC_OmpR_PmrA-like"/>
    <property type="match status" value="1"/>
</dbReference>
<evidence type="ECO:0000313" key="6">
    <source>
        <dbReference type="EMBL" id="WOJ91829.1"/>
    </source>
</evidence>
<dbReference type="Gene3D" id="1.10.10.10">
    <property type="entry name" value="Winged helix-like DNA-binding domain superfamily/Winged helix DNA-binding domain"/>
    <property type="match status" value="1"/>
</dbReference>
<evidence type="ECO:0000259" key="5">
    <source>
        <dbReference type="PROSITE" id="PS51755"/>
    </source>
</evidence>
<evidence type="ECO:0000313" key="7">
    <source>
        <dbReference type="Proteomes" id="UP001626536"/>
    </source>
</evidence>
<dbReference type="EMBL" id="CP136863">
    <property type="protein sequence ID" value="WOJ91829.1"/>
    <property type="molecule type" value="Genomic_DNA"/>
</dbReference>
<protein>
    <submittedName>
        <fullName evidence="6">Response regulator transcription factor</fullName>
    </submittedName>
</protein>
<dbReference type="Gene3D" id="6.10.250.690">
    <property type="match status" value="1"/>
</dbReference>
<gene>
    <name evidence="6" type="ORF">RZS28_19070</name>
</gene>
<evidence type="ECO:0000256" key="2">
    <source>
        <dbReference type="PROSITE-ProRule" id="PRU00169"/>
    </source>
</evidence>
<sequence>MRLLAIEDEPRLGQLIVSNLTQAGFAVDWSQTLGEGKEFVAANSYDLILLDLRLPDGNGLDFLRALRQSRNNVPVVILSAADTVDDRVIGLTEGADDYLVKPFSSSELVARIRTVLRRPGAALGINLICGNVEFNTVSSAVSIGGAPIQVPRRELSILEALMRANGRVVTKAALEEAAYAMDNNRQSNVIESHLSRLRRRLESADAQISIRVARGIGYRLEETRDQNAVSDEFSSIP</sequence>
<dbReference type="SMART" id="SM00448">
    <property type="entry name" value="REC"/>
    <property type="match status" value="1"/>
</dbReference>